<reference evidence="1" key="2">
    <citation type="submission" date="2025-09" db="UniProtKB">
        <authorList>
            <consortium name="EnsemblPlants"/>
        </authorList>
    </citation>
    <scope>IDENTIFICATION</scope>
</reference>
<dbReference type="Proteomes" id="UP001732700">
    <property type="component" value="Chromosome 7C"/>
</dbReference>
<keyword evidence="2" id="KW-1185">Reference proteome</keyword>
<evidence type="ECO:0000313" key="2">
    <source>
        <dbReference type="Proteomes" id="UP001732700"/>
    </source>
</evidence>
<name>A0ACD5ZXM4_AVESA</name>
<dbReference type="EnsemblPlants" id="AVESA.00010b.r2.7CG0655290.1">
    <property type="protein sequence ID" value="AVESA.00010b.r2.7CG0655290.1.CDS"/>
    <property type="gene ID" value="AVESA.00010b.r2.7CG0655290"/>
</dbReference>
<proteinExistence type="predicted"/>
<organism evidence="1 2">
    <name type="scientific">Avena sativa</name>
    <name type="common">Oat</name>
    <dbReference type="NCBI Taxonomy" id="4498"/>
    <lineage>
        <taxon>Eukaryota</taxon>
        <taxon>Viridiplantae</taxon>
        <taxon>Streptophyta</taxon>
        <taxon>Embryophyta</taxon>
        <taxon>Tracheophyta</taxon>
        <taxon>Spermatophyta</taxon>
        <taxon>Magnoliopsida</taxon>
        <taxon>Liliopsida</taxon>
        <taxon>Poales</taxon>
        <taxon>Poaceae</taxon>
        <taxon>BOP clade</taxon>
        <taxon>Pooideae</taxon>
        <taxon>Poodae</taxon>
        <taxon>Poeae</taxon>
        <taxon>Poeae Chloroplast Group 1 (Aveneae type)</taxon>
        <taxon>Aveninae</taxon>
        <taxon>Avena</taxon>
    </lineage>
</organism>
<evidence type="ECO:0000313" key="1">
    <source>
        <dbReference type="EnsemblPlants" id="AVESA.00010b.r2.7CG0655290.1.CDS"/>
    </source>
</evidence>
<protein>
    <submittedName>
        <fullName evidence="1">Uncharacterized protein</fullName>
    </submittedName>
</protein>
<reference evidence="1" key="1">
    <citation type="submission" date="2021-05" db="EMBL/GenBank/DDBJ databases">
        <authorList>
            <person name="Scholz U."/>
            <person name="Mascher M."/>
            <person name="Fiebig A."/>
        </authorList>
    </citation>
    <scope>NUCLEOTIDE SEQUENCE [LARGE SCALE GENOMIC DNA]</scope>
</reference>
<accession>A0ACD5ZXM4</accession>
<sequence length="409" mass="47048">MPPPDPRPSYARVLMADQRPSHSPHAAKVSGARDSSRVCVVLVPQQVLPPSVESLEILDYSFEEQGSFSLAKLHAARLIPGDADFEKEEVPKIKEICEPHVGYLKSIQNLHGLLKEHRLMRCVKIFRGKMTILLATAQGRLLAQAMVAVIWECHSQKRSWNGTFDIEHIRIIEPCNSNVFMMIVKDPVQLQGMELLQAKANDLHKAAAILQSLYRAGDDLPVYFDEFIQNLQQPTRELVVNERAFMEFLCYHPAIMPSTSRSTFVCKMSNISTEAVMLSKPPAYLYDWRTIVEAEIHGKIKAKDINYHKEKKYTDVISVLYTVFHYNNNYDDKMGGLIRFMRNVIEHGMEHDGRVIHRYELELYLAQMVRGFPCIIRTLLMSGTMELYGEDWSSYKMSKRNKWEPAWSD</sequence>